<dbReference type="Proteomes" id="UP001362999">
    <property type="component" value="Unassembled WGS sequence"/>
</dbReference>
<dbReference type="CDD" id="cd05471">
    <property type="entry name" value="pepsin_like"/>
    <property type="match status" value="1"/>
</dbReference>
<evidence type="ECO:0000256" key="1">
    <source>
        <dbReference type="ARBA" id="ARBA00007447"/>
    </source>
</evidence>
<evidence type="ECO:0000256" key="3">
    <source>
        <dbReference type="PIRSR" id="PIRSR601461-1"/>
    </source>
</evidence>
<reference evidence="8 9" key="1">
    <citation type="journal article" date="2024" name="J Genomics">
        <title>Draft genome sequencing and assembly of Favolaschia claudopus CIRM-BRFM 2984 isolated from oak limbs.</title>
        <authorList>
            <person name="Navarro D."/>
            <person name="Drula E."/>
            <person name="Chaduli D."/>
            <person name="Cazenave R."/>
            <person name="Ahrendt S."/>
            <person name="Wang J."/>
            <person name="Lipzen A."/>
            <person name="Daum C."/>
            <person name="Barry K."/>
            <person name="Grigoriev I.V."/>
            <person name="Favel A."/>
            <person name="Rosso M.N."/>
            <person name="Martin F."/>
        </authorList>
    </citation>
    <scope>NUCLEOTIDE SEQUENCE [LARGE SCALE GENOMIC DNA]</scope>
    <source>
        <strain evidence="8 9">CIRM-BRFM 2984</strain>
    </source>
</reference>
<evidence type="ECO:0000256" key="5">
    <source>
        <dbReference type="RuleBase" id="RU000454"/>
    </source>
</evidence>
<keyword evidence="9" id="KW-1185">Reference proteome</keyword>
<evidence type="ECO:0000313" key="8">
    <source>
        <dbReference type="EMBL" id="KAK7055773.1"/>
    </source>
</evidence>
<feature type="disulfide bond" evidence="4">
    <location>
        <begin position="95"/>
        <end position="100"/>
    </location>
</feature>
<keyword evidence="4" id="KW-1015">Disulfide bond</keyword>
<keyword evidence="5" id="KW-0378">Hydrolase</keyword>
<proteinExistence type="inferred from homology"/>
<dbReference type="AlphaFoldDB" id="A0AAW0DYM5"/>
<dbReference type="Pfam" id="PF00026">
    <property type="entry name" value="Asp"/>
    <property type="match status" value="1"/>
</dbReference>
<organism evidence="8 9">
    <name type="scientific">Favolaschia claudopus</name>
    <dbReference type="NCBI Taxonomy" id="2862362"/>
    <lineage>
        <taxon>Eukaryota</taxon>
        <taxon>Fungi</taxon>
        <taxon>Dikarya</taxon>
        <taxon>Basidiomycota</taxon>
        <taxon>Agaricomycotina</taxon>
        <taxon>Agaricomycetes</taxon>
        <taxon>Agaricomycetidae</taxon>
        <taxon>Agaricales</taxon>
        <taxon>Marasmiineae</taxon>
        <taxon>Mycenaceae</taxon>
        <taxon>Favolaschia</taxon>
    </lineage>
</organism>
<keyword evidence="2 5" id="KW-0064">Aspartyl protease</keyword>
<dbReference type="GO" id="GO:0006508">
    <property type="term" value="P:proteolysis"/>
    <property type="evidence" value="ECO:0007669"/>
    <property type="project" value="UniProtKB-KW"/>
</dbReference>
<evidence type="ECO:0000256" key="6">
    <source>
        <dbReference type="SAM" id="SignalP"/>
    </source>
</evidence>
<feature type="active site" evidence="3">
    <location>
        <position position="82"/>
    </location>
</feature>
<comment type="caution">
    <text evidence="8">The sequence shown here is derived from an EMBL/GenBank/DDBJ whole genome shotgun (WGS) entry which is preliminary data.</text>
</comment>
<feature type="signal peptide" evidence="6">
    <location>
        <begin position="1"/>
        <end position="23"/>
    </location>
</feature>
<dbReference type="InterPro" id="IPR033121">
    <property type="entry name" value="PEPTIDASE_A1"/>
</dbReference>
<dbReference type="GO" id="GO:0004190">
    <property type="term" value="F:aspartic-type endopeptidase activity"/>
    <property type="evidence" value="ECO:0007669"/>
    <property type="project" value="UniProtKB-KW"/>
</dbReference>
<dbReference type="EMBL" id="JAWWNJ010000005">
    <property type="protein sequence ID" value="KAK7055773.1"/>
    <property type="molecule type" value="Genomic_DNA"/>
</dbReference>
<dbReference type="InterPro" id="IPR001461">
    <property type="entry name" value="Aspartic_peptidase_A1"/>
</dbReference>
<comment type="similarity">
    <text evidence="1 5">Belongs to the peptidase A1 family.</text>
</comment>
<feature type="active site" evidence="3">
    <location>
        <position position="274"/>
    </location>
</feature>
<evidence type="ECO:0000313" key="9">
    <source>
        <dbReference type="Proteomes" id="UP001362999"/>
    </source>
</evidence>
<sequence>MFHPLSLPLVLLVSIRAFACGQAAPQTLQLQSRTVPSTATLKRRGLNPIDIPLENWFKGTDLQWFGNITVGTPPQTLTVIFDTGSSLLALPSTLCDDGSCDHQTKFDPKASSTYVDGGTVQTEFFSTGAGVDPVIAFQGTSNYLYQLRSGFDDISIAGFTAPKSRFWLITSQGEGWANDPWDGIMGLSPRPQNVFSALVDQGLPAVMGFYLTPKAVGNAEMTFGGIDRTKFSGDLIYAPLPAFTTNSWALNSPQFFVNGKTTNALKAMRRVVFDTGTSNIVFTSDIANRLYALISPDIKPYDPLPGAYGIACDKIDSIQAVLDFTFTAEDGTPFNLTIPSKELNVGPFADDPTMCQTLINAVEEVPALIGASLLKHYYSVWDIENQRLGFAPILS</sequence>
<dbReference type="PROSITE" id="PS00141">
    <property type="entry name" value="ASP_PROTEASE"/>
    <property type="match status" value="2"/>
</dbReference>
<dbReference type="InterPro" id="IPR001969">
    <property type="entry name" value="Aspartic_peptidase_AS"/>
</dbReference>
<dbReference type="Gene3D" id="2.40.70.10">
    <property type="entry name" value="Acid Proteases"/>
    <property type="match status" value="2"/>
</dbReference>
<dbReference type="InterPro" id="IPR034164">
    <property type="entry name" value="Pepsin-like_dom"/>
</dbReference>
<feature type="domain" description="Peptidase A1" evidence="7">
    <location>
        <begin position="64"/>
        <end position="391"/>
    </location>
</feature>
<dbReference type="PROSITE" id="PS51767">
    <property type="entry name" value="PEPTIDASE_A1"/>
    <property type="match status" value="1"/>
</dbReference>
<evidence type="ECO:0000259" key="7">
    <source>
        <dbReference type="PROSITE" id="PS51767"/>
    </source>
</evidence>
<evidence type="ECO:0000256" key="2">
    <source>
        <dbReference type="ARBA" id="ARBA00022750"/>
    </source>
</evidence>
<dbReference type="PRINTS" id="PR00792">
    <property type="entry name" value="PEPSIN"/>
</dbReference>
<keyword evidence="6" id="KW-0732">Signal</keyword>
<dbReference type="PANTHER" id="PTHR47966:SF51">
    <property type="entry name" value="BETA-SITE APP-CLEAVING ENZYME, ISOFORM A-RELATED"/>
    <property type="match status" value="1"/>
</dbReference>
<dbReference type="PANTHER" id="PTHR47966">
    <property type="entry name" value="BETA-SITE APP-CLEAVING ENZYME, ISOFORM A-RELATED"/>
    <property type="match status" value="1"/>
</dbReference>
<feature type="chain" id="PRO_5043721070" evidence="6">
    <location>
        <begin position="24"/>
        <end position="395"/>
    </location>
</feature>
<name>A0AAW0DYM5_9AGAR</name>
<keyword evidence="5" id="KW-0645">Protease</keyword>
<gene>
    <name evidence="8" type="ORF">R3P38DRAFT_2848946</name>
</gene>
<accession>A0AAW0DYM5</accession>
<evidence type="ECO:0000256" key="4">
    <source>
        <dbReference type="PIRSR" id="PIRSR601461-2"/>
    </source>
</evidence>
<dbReference type="InterPro" id="IPR021109">
    <property type="entry name" value="Peptidase_aspartic_dom_sf"/>
</dbReference>
<protein>
    <submittedName>
        <fullName evidence="8">Pepsin A</fullName>
    </submittedName>
</protein>
<dbReference type="SUPFAM" id="SSF50630">
    <property type="entry name" value="Acid proteases"/>
    <property type="match status" value="1"/>
</dbReference>